<evidence type="ECO:0000313" key="2">
    <source>
        <dbReference type="EMBL" id="KAJ5113939.1"/>
    </source>
</evidence>
<organism evidence="2 3">
    <name type="scientific">Penicillium angulare</name>
    <dbReference type="NCBI Taxonomy" id="116970"/>
    <lineage>
        <taxon>Eukaryota</taxon>
        <taxon>Fungi</taxon>
        <taxon>Dikarya</taxon>
        <taxon>Ascomycota</taxon>
        <taxon>Pezizomycotina</taxon>
        <taxon>Eurotiomycetes</taxon>
        <taxon>Eurotiomycetidae</taxon>
        <taxon>Eurotiales</taxon>
        <taxon>Aspergillaceae</taxon>
        <taxon>Penicillium</taxon>
    </lineage>
</organism>
<proteinExistence type="predicted"/>
<dbReference type="EMBL" id="JAPQKH010000002">
    <property type="protein sequence ID" value="KAJ5113939.1"/>
    <property type="molecule type" value="Genomic_DNA"/>
</dbReference>
<dbReference type="Proteomes" id="UP001149165">
    <property type="component" value="Unassembled WGS sequence"/>
</dbReference>
<sequence length="305" mass="34117">MSSSTVQLTQTFEYSSATHNYQIHWTSLGRASSPPLIFVHGTPWSSKVWHTHAKTLANYFHVYLFDNPGFGDSPLGQALPGKESSISKDPALDADLSQQSEVFAALYKYWAASWDTKEAHVVAHDHGGLMSLRAHILHGCQFASLCLINVVALGPFGQPLFKLIAENESVFKALTGPVFEGVVESYIRDAAYRPLSKEIMDILKAPWLAGEEGRNGFVRQMVQANSRSTEEVECRYPEVGRKIPVRIIWGKEDGWIPVDTAWRLGEKLNAKDVVLIEEAGHLVMYDQEGKLGVELGWWLSQVNRY</sequence>
<reference evidence="2" key="2">
    <citation type="journal article" date="2023" name="IMA Fungus">
        <title>Comparative genomic study of the Penicillium genus elucidates a diverse pangenome and 15 lateral gene transfer events.</title>
        <authorList>
            <person name="Petersen C."/>
            <person name="Sorensen T."/>
            <person name="Nielsen M.R."/>
            <person name="Sondergaard T.E."/>
            <person name="Sorensen J.L."/>
            <person name="Fitzpatrick D.A."/>
            <person name="Frisvad J.C."/>
            <person name="Nielsen K.L."/>
        </authorList>
    </citation>
    <scope>NUCLEOTIDE SEQUENCE</scope>
    <source>
        <strain evidence="2">IBT 30069</strain>
    </source>
</reference>
<dbReference type="InterPro" id="IPR000073">
    <property type="entry name" value="AB_hydrolase_1"/>
</dbReference>
<gene>
    <name evidence="2" type="ORF">N7456_002473</name>
</gene>
<dbReference type="SUPFAM" id="SSF53474">
    <property type="entry name" value="alpha/beta-Hydrolases"/>
    <property type="match status" value="1"/>
</dbReference>
<reference evidence="2" key="1">
    <citation type="submission" date="2022-11" db="EMBL/GenBank/DDBJ databases">
        <authorList>
            <person name="Petersen C."/>
        </authorList>
    </citation>
    <scope>NUCLEOTIDE SEQUENCE</scope>
    <source>
        <strain evidence="2">IBT 30069</strain>
    </source>
</reference>
<dbReference type="OrthoDB" id="6431331at2759"/>
<dbReference type="Pfam" id="PF12697">
    <property type="entry name" value="Abhydrolase_6"/>
    <property type="match status" value="1"/>
</dbReference>
<name>A0A9W9KP11_9EURO</name>
<comment type="caution">
    <text evidence="2">The sequence shown here is derived from an EMBL/GenBank/DDBJ whole genome shotgun (WGS) entry which is preliminary data.</text>
</comment>
<dbReference type="PANTHER" id="PTHR43689">
    <property type="entry name" value="HYDROLASE"/>
    <property type="match status" value="1"/>
</dbReference>
<dbReference type="Gene3D" id="3.40.50.1820">
    <property type="entry name" value="alpha/beta hydrolase"/>
    <property type="match status" value="1"/>
</dbReference>
<dbReference type="PANTHER" id="PTHR43689:SF8">
    <property type="entry name" value="ALPHA_BETA-HYDROLASES SUPERFAMILY PROTEIN"/>
    <property type="match status" value="1"/>
</dbReference>
<feature type="domain" description="AB hydrolase-1" evidence="1">
    <location>
        <begin position="36"/>
        <end position="287"/>
    </location>
</feature>
<protein>
    <recommendedName>
        <fullName evidence="1">AB hydrolase-1 domain-containing protein</fullName>
    </recommendedName>
</protein>
<dbReference type="GO" id="GO:0072330">
    <property type="term" value="P:monocarboxylic acid biosynthetic process"/>
    <property type="evidence" value="ECO:0007669"/>
    <property type="project" value="UniProtKB-ARBA"/>
</dbReference>
<keyword evidence="3" id="KW-1185">Reference proteome</keyword>
<evidence type="ECO:0000259" key="1">
    <source>
        <dbReference type="Pfam" id="PF12697"/>
    </source>
</evidence>
<dbReference type="GO" id="GO:0017000">
    <property type="term" value="P:antibiotic biosynthetic process"/>
    <property type="evidence" value="ECO:0007669"/>
    <property type="project" value="UniProtKB-ARBA"/>
</dbReference>
<evidence type="ECO:0000313" key="3">
    <source>
        <dbReference type="Proteomes" id="UP001149165"/>
    </source>
</evidence>
<dbReference type="AlphaFoldDB" id="A0A9W9KP11"/>
<accession>A0A9W9KP11</accession>
<dbReference type="InterPro" id="IPR029058">
    <property type="entry name" value="AB_hydrolase_fold"/>
</dbReference>